<evidence type="ECO:0000256" key="2">
    <source>
        <dbReference type="ARBA" id="ARBA00022801"/>
    </source>
</evidence>
<sequence length="1123" mass="126824">MGKSKKEQDKDTRSLLDLVFSWSIMDVLDENLYRNQVQRIPDTFETLTSYKKSFIPSLVEETHADLLSNMLTPSHAPTCEILTIQASDGPPNDLFYDITYERHTETDENKKGLMYEPQVGDIIALTNVRPKCIDDLNRPPRFYLIAYVDGASDIDEFPDDLEFKILSSKPINYGEPDMKKSKREPLFAVYLMNLTTNIRVWKALNSEEGNTDIINNVLQPKSDDGDSCSICSFKEKCYTGVSAIWPTIYSQNLNESQEAAVLNCIGLSRCRHQNSVKLIWGPPGTGKTKTMSLSLFALFQLKCRTLTCAPTNIAVLEIAARLRRLVNLSLKFGTYGLGDIVLFGNKKRMDIDNNNDLRDIFLDYRVKTLIECLVPLSGWKHLLQSMICLLDDPEEQYSLYLEKRTENHKQNAQKNEDDGKYSKVEDYPLTFVEFFKNEFDSICEPLKICMVGIYTHLPTSCISLKVVNDMVGALGLLKSIKSSLHTIGVANEGLKLVRKDFKVPGSIVGCPTQLRTKCTNTLKSLPMEFCVPINKYALRNFCLENACLIFCTASTCAKLHVVAGARPLELLVIDEAAQLKECESAIPLQLSGLRHAILIGDERQLPAMVKSKISAKADFGRSLFERLAKLGHKKHLLNVQYRMHPAISLFPKMEFYNNQVVDGPNVKVRSYERCFLKGKMYQSYSFINVANGKDEFDHRYSRKNTVEVAVVSEIVASLYKEFIGTRKNVSVGVISPYKAQVYAIQEMLKKYTESSDIGFSVSVRSVDGFQGGEEDVIIISTVRCNGNGSVGFLSNRQRANVALTRARYCLWILGNASTLINSDSIWKKLVLDAKKRNCFYNADEDSNLAQAIATAHLELGQLHSLLNIDSILFKNAIWKVCFTDEFINSITKIKDAVVLQEVLVLLTKLSSGWRQPDKDKSIVVHDGTSSQLLEKYKVKGHLNLIWTIDILLENTYYVQVMKFWDILPFSYIPELAKCLDIIFGNFTVDKMNRCKHKCVDRNTVVPMRWPVVFNSFPVADHMEFLSKPLFSLNITANRDTSTSTYGETVKAEKLIRHCPLTSPKIRSKRNVNKKGRSLWNLKSGEGVKDLSTCLVTDPLEVLSKQLSSLSLTDKPEASTSTDM</sequence>
<dbReference type="PANTHER" id="PTHR10887">
    <property type="entry name" value="DNA2/NAM7 HELICASE FAMILY"/>
    <property type="match status" value="1"/>
</dbReference>
<organism evidence="8 9">
    <name type="scientific">Rubus argutus</name>
    <name type="common">Southern blackberry</name>
    <dbReference type="NCBI Taxonomy" id="59490"/>
    <lineage>
        <taxon>Eukaryota</taxon>
        <taxon>Viridiplantae</taxon>
        <taxon>Streptophyta</taxon>
        <taxon>Embryophyta</taxon>
        <taxon>Tracheophyta</taxon>
        <taxon>Spermatophyta</taxon>
        <taxon>Magnoliopsida</taxon>
        <taxon>eudicotyledons</taxon>
        <taxon>Gunneridae</taxon>
        <taxon>Pentapetalae</taxon>
        <taxon>rosids</taxon>
        <taxon>fabids</taxon>
        <taxon>Rosales</taxon>
        <taxon>Rosaceae</taxon>
        <taxon>Rosoideae</taxon>
        <taxon>Rosoideae incertae sedis</taxon>
        <taxon>Rubus</taxon>
    </lineage>
</organism>
<feature type="domain" description="DNA2/NAM7 helicase helicase" evidence="5">
    <location>
        <begin position="538"/>
        <end position="612"/>
    </location>
</feature>
<feature type="domain" description="DNA2/NAM7 helicase-like C-terminal" evidence="6">
    <location>
        <begin position="620"/>
        <end position="816"/>
    </location>
</feature>
<dbReference type="GO" id="GO:0004386">
    <property type="term" value="F:helicase activity"/>
    <property type="evidence" value="ECO:0007669"/>
    <property type="project" value="UniProtKB-KW"/>
</dbReference>
<keyword evidence="4" id="KW-0067">ATP-binding</keyword>
<evidence type="ECO:0000259" key="7">
    <source>
        <dbReference type="Pfam" id="PF20073"/>
    </source>
</evidence>
<dbReference type="SUPFAM" id="SSF52540">
    <property type="entry name" value="P-loop containing nucleoside triphosphate hydrolases"/>
    <property type="match status" value="1"/>
</dbReference>
<dbReference type="Pfam" id="PF13087">
    <property type="entry name" value="AAA_12"/>
    <property type="match status" value="1"/>
</dbReference>
<dbReference type="InterPro" id="IPR045529">
    <property type="entry name" value="DUF6469"/>
</dbReference>
<dbReference type="InterPro" id="IPR041679">
    <property type="entry name" value="DNA2/NAM7-like_C"/>
</dbReference>
<dbReference type="FunFam" id="3.40.50.300:FF:000326">
    <property type="entry name" value="P-loop containing nucleoside triphosphate hydrolase"/>
    <property type="match status" value="1"/>
</dbReference>
<dbReference type="GO" id="GO:0016787">
    <property type="term" value="F:hydrolase activity"/>
    <property type="evidence" value="ECO:0007669"/>
    <property type="project" value="UniProtKB-KW"/>
</dbReference>
<accession>A0AAW1YPV0</accession>
<dbReference type="InterPro" id="IPR041677">
    <property type="entry name" value="DNA2/NAM7_AAA_11"/>
</dbReference>
<keyword evidence="9" id="KW-1185">Reference proteome</keyword>
<evidence type="ECO:0000259" key="6">
    <source>
        <dbReference type="Pfam" id="PF13087"/>
    </source>
</evidence>
<dbReference type="GO" id="GO:0005694">
    <property type="term" value="C:chromosome"/>
    <property type="evidence" value="ECO:0007669"/>
    <property type="project" value="UniProtKB-ARBA"/>
</dbReference>
<dbReference type="Gene3D" id="3.40.50.300">
    <property type="entry name" value="P-loop containing nucleotide triphosphate hydrolases"/>
    <property type="match status" value="2"/>
</dbReference>
<proteinExistence type="predicted"/>
<evidence type="ECO:0000313" key="9">
    <source>
        <dbReference type="Proteomes" id="UP001457282"/>
    </source>
</evidence>
<reference evidence="8 9" key="1">
    <citation type="journal article" date="2023" name="G3 (Bethesda)">
        <title>A chromosome-length genome assembly and annotation of blackberry (Rubus argutus, cv. 'Hillquist').</title>
        <authorList>
            <person name="Bruna T."/>
            <person name="Aryal R."/>
            <person name="Dudchenko O."/>
            <person name="Sargent D.J."/>
            <person name="Mead D."/>
            <person name="Buti M."/>
            <person name="Cavallini A."/>
            <person name="Hytonen T."/>
            <person name="Andres J."/>
            <person name="Pham M."/>
            <person name="Weisz D."/>
            <person name="Mascagni F."/>
            <person name="Usai G."/>
            <person name="Natali L."/>
            <person name="Bassil N."/>
            <person name="Fernandez G.E."/>
            <person name="Lomsadze A."/>
            <person name="Armour M."/>
            <person name="Olukolu B."/>
            <person name="Poorten T."/>
            <person name="Britton C."/>
            <person name="Davik J."/>
            <person name="Ashrafi H."/>
            <person name="Aiden E.L."/>
            <person name="Borodovsky M."/>
            <person name="Worthington M."/>
        </authorList>
    </citation>
    <scope>NUCLEOTIDE SEQUENCE [LARGE SCALE GENOMIC DNA]</scope>
    <source>
        <strain evidence="8">PI 553951</strain>
    </source>
</reference>
<dbReference type="GO" id="GO:0005524">
    <property type="term" value="F:ATP binding"/>
    <property type="evidence" value="ECO:0007669"/>
    <property type="project" value="UniProtKB-KW"/>
</dbReference>
<protein>
    <submittedName>
        <fullName evidence="8">Uncharacterized protein</fullName>
    </submittedName>
</protein>
<dbReference type="Pfam" id="PF20073">
    <property type="entry name" value="DUF6469"/>
    <property type="match status" value="1"/>
</dbReference>
<comment type="caution">
    <text evidence="8">The sequence shown here is derived from an EMBL/GenBank/DDBJ whole genome shotgun (WGS) entry which is preliminary data.</text>
</comment>
<dbReference type="CDD" id="cd18808">
    <property type="entry name" value="SF1_C_Upf1"/>
    <property type="match status" value="1"/>
</dbReference>
<keyword evidence="1" id="KW-0547">Nucleotide-binding</keyword>
<keyword evidence="3" id="KW-0347">Helicase</keyword>
<feature type="domain" description="DUF6469" evidence="7">
    <location>
        <begin position="77"/>
        <end position="206"/>
    </location>
</feature>
<dbReference type="Proteomes" id="UP001457282">
    <property type="component" value="Unassembled WGS sequence"/>
</dbReference>
<gene>
    <name evidence="8" type="ORF">M0R45_006104</name>
</gene>
<evidence type="ECO:0000259" key="5">
    <source>
        <dbReference type="Pfam" id="PF13086"/>
    </source>
</evidence>
<dbReference type="AlphaFoldDB" id="A0AAW1YPV0"/>
<dbReference type="Pfam" id="PF13086">
    <property type="entry name" value="AAA_11"/>
    <property type="match status" value="2"/>
</dbReference>
<evidence type="ECO:0000256" key="4">
    <source>
        <dbReference type="ARBA" id="ARBA00022840"/>
    </source>
</evidence>
<dbReference type="PANTHER" id="PTHR10887:SF522">
    <property type="entry name" value="P-LOOP CONTAINING NUCLEOSIDE TRIPHOSPHATE HYDROLASES SUPERFAMILY PROTEIN"/>
    <property type="match status" value="1"/>
</dbReference>
<name>A0AAW1YPV0_RUBAR</name>
<dbReference type="EMBL" id="JBEDUW010000001">
    <property type="protein sequence ID" value="KAK9950624.1"/>
    <property type="molecule type" value="Genomic_DNA"/>
</dbReference>
<evidence type="ECO:0000256" key="3">
    <source>
        <dbReference type="ARBA" id="ARBA00022806"/>
    </source>
</evidence>
<dbReference type="InterPro" id="IPR027417">
    <property type="entry name" value="P-loop_NTPase"/>
</dbReference>
<evidence type="ECO:0000313" key="8">
    <source>
        <dbReference type="EMBL" id="KAK9950624.1"/>
    </source>
</evidence>
<dbReference type="InterPro" id="IPR045055">
    <property type="entry name" value="DNA2/NAM7-like"/>
</dbReference>
<feature type="domain" description="DNA2/NAM7 helicase helicase" evidence="5">
    <location>
        <begin position="252"/>
        <end position="398"/>
    </location>
</feature>
<evidence type="ECO:0000256" key="1">
    <source>
        <dbReference type="ARBA" id="ARBA00022741"/>
    </source>
</evidence>
<keyword evidence="2" id="KW-0378">Hydrolase</keyword>
<dbReference type="InterPro" id="IPR047187">
    <property type="entry name" value="SF1_C_Upf1"/>
</dbReference>